<evidence type="ECO:0000313" key="2">
    <source>
        <dbReference type="Proteomes" id="UP001152523"/>
    </source>
</evidence>
<keyword evidence="2" id="KW-1185">Reference proteome</keyword>
<accession>A0AAV0FCQ1</accession>
<dbReference type="EMBL" id="CAMAPF010000976">
    <property type="protein sequence ID" value="CAH9133362.1"/>
    <property type="molecule type" value="Genomic_DNA"/>
</dbReference>
<evidence type="ECO:0000313" key="1">
    <source>
        <dbReference type="EMBL" id="CAH9133362.1"/>
    </source>
</evidence>
<organism evidence="1 2">
    <name type="scientific">Cuscuta epithymum</name>
    <dbReference type="NCBI Taxonomy" id="186058"/>
    <lineage>
        <taxon>Eukaryota</taxon>
        <taxon>Viridiplantae</taxon>
        <taxon>Streptophyta</taxon>
        <taxon>Embryophyta</taxon>
        <taxon>Tracheophyta</taxon>
        <taxon>Spermatophyta</taxon>
        <taxon>Magnoliopsida</taxon>
        <taxon>eudicotyledons</taxon>
        <taxon>Gunneridae</taxon>
        <taxon>Pentapetalae</taxon>
        <taxon>asterids</taxon>
        <taxon>lamiids</taxon>
        <taxon>Solanales</taxon>
        <taxon>Convolvulaceae</taxon>
        <taxon>Cuscuteae</taxon>
        <taxon>Cuscuta</taxon>
        <taxon>Cuscuta subgen. Cuscuta</taxon>
    </lineage>
</organism>
<comment type="caution">
    <text evidence="1">The sequence shown here is derived from an EMBL/GenBank/DDBJ whole genome shotgun (WGS) entry which is preliminary data.</text>
</comment>
<protein>
    <submittedName>
        <fullName evidence="1">Uncharacterized protein</fullName>
    </submittedName>
</protein>
<dbReference type="AlphaFoldDB" id="A0AAV0FCQ1"/>
<dbReference type="Proteomes" id="UP001152523">
    <property type="component" value="Unassembled WGS sequence"/>
</dbReference>
<proteinExistence type="predicted"/>
<gene>
    <name evidence="1" type="ORF">CEPIT_LOCUS32887</name>
</gene>
<reference evidence="1" key="1">
    <citation type="submission" date="2022-07" db="EMBL/GenBank/DDBJ databases">
        <authorList>
            <person name="Macas J."/>
            <person name="Novak P."/>
            <person name="Neumann P."/>
        </authorList>
    </citation>
    <scope>NUCLEOTIDE SEQUENCE</scope>
</reference>
<sequence length="121" mass="14103">MPSIRISRKPKDQYGSNGNKCFLGAIFYACINFQRNYSLRLLKNEKETCSTRKEISHEKKANIEEKNEACERMEANKEPSSASYFARNERMEDIEDPLLRGRALSRLLQLRNANRHEPNPP</sequence>
<name>A0AAV0FCQ1_9ASTE</name>